<dbReference type="EMBL" id="JAPFFF010000023">
    <property type="protein sequence ID" value="KAK8852906.1"/>
    <property type="molecule type" value="Genomic_DNA"/>
</dbReference>
<dbReference type="PANTHER" id="PTHR10984">
    <property type="entry name" value="ENDOPLASMIC RETICULUM-GOLGI INTERMEDIATE COMPARTMENT PROTEIN"/>
    <property type="match status" value="1"/>
</dbReference>
<dbReference type="InterPro" id="IPR045888">
    <property type="entry name" value="Erv"/>
</dbReference>
<keyword evidence="4 6" id="KW-1133">Transmembrane helix</keyword>
<dbReference type="Pfam" id="PF13850">
    <property type="entry name" value="ERGIC_N"/>
    <property type="match status" value="1"/>
</dbReference>
<keyword evidence="3 6" id="KW-0812">Transmembrane</keyword>
<dbReference type="InterPro" id="IPR039542">
    <property type="entry name" value="Erv_N"/>
</dbReference>
<proteinExistence type="inferred from homology"/>
<evidence type="ECO:0000256" key="2">
    <source>
        <dbReference type="ARBA" id="ARBA00005648"/>
    </source>
</evidence>
<evidence type="ECO:0000313" key="10">
    <source>
        <dbReference type="Proteomes" id="UP001470230"/>
    </source>
</evidence>
<gene>
    <name evidence="9" type="ORF">M9Y10_017899</name>
</gene>
<comment type="similarity">
    <text evidence="2">Belongs to the ERGIC family.</text>
</comment>
<evidence type="ECO:0000256" key="3">
    <source>
        <dbReference type="ARBA" id="ARBA00022692"/>
    </source>
</evidence>
<keyword evidence="5 6" id="KW-0472">Membrane</keyword>
<feature type="domain" description="Endoplasmic reticulum vesicle transporter C-terminal" evidence="7">
    <location>
        <begin position="146"/>
        <end position="352"/>
    </location>
</feature>
<evidence type="ECO:0000259" key="8">
    <source>
        <dbReference type="Pfam" id="PF13850"/>
    </source>
</evidence>
<dbReference type="PANTHER" id="PTHR10984:SF25">
    <property type="entry name" value="ENDOPLASMIC RETICULUM-GOLGI INTERMEDIATE COMPARTMENT PROTEIN 3"/>
    <property type="match status" value="1"/>
</dbReference>
<organism evidence="9 10">
    <name type="scientific">Tritrichomonas musculus</name>
    <dbReference type="NCBI Taxonomy" id="1915356"/>
    <lineage>
        <taxon>Eukaryota</taxon>
        <taxon>Metamonada</taxon>
        <taxon>Parabasalia</taxon>
        <taxon>Tritrichomonadida</taxon>
        <taxon>Tritrichomonadidae</taxon>
        <taxon>Tritrichomonas</taxon>
    </lineage>
</organism>
<name>A0ABR2HUT6_9EUKA</name>
<feature type="transmembrane region" description="Helical" evidence="6">
    <location>
        <begin position="24"/>
        <end position="43"/>
    </location>
</feature>
<comment type="subcellular location">
    <subcellularLocation>
        <location evidence="1">Membrane</location>
        <topology evidence="1">Multi-pass membrane protein</topology>
    </subcellularLocation>
</comment>
<reference evidence="9 10" key="1">
    <citation type="submission" date="2024-04" db="EMBL/GenBank/DDBJ databases">
        <title>Tritrichomonas musculus Genome.</title>
        <authorList>
            <person name="Alves-Ferreira E."/>
            <person name="Grigg M."/>
            <person name="Lorenzi H."/>
            <person name="Galac M."/>
        </authorList>
    </citation>
    <scope>NUCLEOTIDE SEQUENCE [LARGE SCALE GENOMIC DNA]</scope>
    <source>
        <strain evidence="9 10">EAF2021</strain>
    </source>
</reference>
<evidence type="ECO:0000256" key="6">
    <source>
        <dbReference type="SAM" id="Phobius"/>
    </source>
</evidence>
<dbReference type="Pfam" id="PF07970">
    <property type="entry name" value="COPIIcoated_ERV"/>
    <property type="match status" value="1"/>
</dbReference>
<evidence type="ECO:0000259" key="7">
    <source>
        <dbReference type="Pfam" id="PF07970"/>
    </source>
</evidence>
<protein>
    <submittedName>
        <fullName evidence="9">Endoplasmic reticulum-Golgi intermediate compartment protein 3</fullName>
    </submittedName>
</protein>
<evidence type="ECO:0000256" key="4">
    <source>
        <dbReference type="ARBA" id="ARBA00022989"/>
    </source>
</evidence>
<feature type="transmembrane region" description="Helical" evidence="6">
    <location>
        <begin position="330"/>
        <end position="351"/>
    </location>
</feature>
<evidence type="ECO:0000313" key="9">
    <source>
        <dbReference type="EMBL" id="KAK8852906.1"/>
    </source>
</evidence>
<dbReference type="InterPro" id="IPR012936">
    <property type="entry name" value="Erv_C"/>
</dbReference>
<dbReference type="Proteomes" id="UP001470230">
    <property type="component" value="Unassembled WGS sequence"/>
</dbReference>
<feature type="domain" description="Endoplasmic reticulum vesicle transporter N-terminal" evidence="8">
    <location>
        <begin position="5"/>
        <end position="104"/>
    </location>
</feature>
<evidence type="ECO:0000256" key="1">
    <source>
        <dbReference type="ARBA" id="ARBA00004141"/>
    </source>
</evidence>
<comment type="caution">
    <text evidence="9">The sequence shown here is derived from an EMBL/GenBank/DDBJ whole genome shotgun (WGS) entry which is preliminary data.</text>
</comment>
<sequence>MDFIRLLDFYPKFRDDFAQKTTTGGILAITSFVSMTALFACLYRNYLQPPINQYFFVPSPSLPFKTGRKIDPDNLPKMSINFDIFLYHLPCSFLQVNSIDIIKESDDSIEGRLKMERFDSNRNKIAEKHFPKENKNDNPKDYCGSCYGIKEGCCNTCYDVRKAFKKKNKPPPPIASIEQCTKDGYLEKLKEMKDESCRVYGSLQVHQHPGSIHFGIGDESQMNEIYEKIGINITEINISHKITSFHIGNQSHANGFYPLDNSNQIQGKNGRAKFYYFLRIVPIGLNSNSFSFGVSQYQHYRKNTSNKFPGVFFNYDISPISVYKDSKKSLINFLVEVSAILGGVFAIASFADSLIFRCSSDEDSKAFTKGEQYELLSKQ</sequence>
<evidence type="ECO:0000256" key="5">
    <source>
        <dbReference type="ARBA" id="ARBA00023136"/>
    </source>
</evidence>
<keyword evidence="10" id="KW-1185">Reference proteome</keyword>
<accession>A0ABR2HUT6</accession>